<dbReference type="PANTHER" id="PTHR21676">
    <property type="entry name" value="PROTEIN STUM"/>
    <property type="match status" value="1"/>
</dbReference>
<organism evidence="6 7">
    <name type="scientific">Giardia muris</name>
    <dbReference type="NCBI Taxonomy" id="5742"/>
    <lineage>
        <taxon>Eukaryota</taxon>
        <taxon>Metamonada</taxon>
        <taxon>Diplomonadida</taxon>
        <taxon>Hexamitidae</taxon>
        <taxon>Giardiinae</taxon>
        <taxon>Giardia</taxon>
    </lineage>
</organism>
<evidence type="ECO:0000313" key="6">
    <source>
        <dbReference type="EMBL" id="TNJ27797.1"/>
    </source>
</evidence>
<keyword evidence="7" id="KW-1185">Reference proteome</keyword>
<dbReference type="EMBL" id="VDLU01000003">
    <property type="protein sequence ID" value="TNJ27797.1"/>
    <property type="molecule type" value="Genomic_DNA"/>
</dbReference>
<accession>A0A4Z1T425</accession>
<evidence type="ECO:0000256" key="5">
    <source>
        <dbReference type="SAM" id="Phobius"/>
    </source>
</evidence>
<dbReference type="AlphaFoldDB" id="A0A4Z1T425"/>
<gene>
    <name evidence="6" type="ORF">GMRT_12189</name>
</gene>
<reference evidence="6 7" key="1">
    <citation type="submission" date="2019-05" db="EMBL/GenBank/DDBJ databases">
        <title>The compact genome of Giardia muris reveals important steps in the evolution of intestinal protozoan parasites.</title>
        <authorList>
            <person name="Xu F."/>
            <person name="Jimenez-Gonzalez A."/>
            <person name="Einarsson E."/>
            <person name="Astvaldsson A."/>
            <person name="Peirasmaki D."/>
            <person name="Eckmann L."/>
            <person name="Andersson J.O."/>
            <person name="Svard S.G."/>
            <person name="Jerlstrom-Hultqvist J."/>
        </authorList>
    </citation>
    <scope>NUCLEOTIDE SEQUENCE [LARGE SCALE GENOMIC DNA]</scope>
    <source>
        <strain evidence="6 7">Roberts-Thomson</strain>
    </source>
</reference>
<evidence type="ECO:0000256" key="2">
    <source>
        <dbReference type="ARBA" id="ARBA00022692"/>
    </source>
</evidence>
<proteinExistence type="predicted"/>
<name>A0A4Z1T425_GIAMU</name>
<feature type="transmembrane region" description="Helical" evidence="5">
    <location>
        <begin position="44"/>
        <end position="69"/>
    </location>
</feature>
<dbReference type="GO" id="GO:0016020">
    <property type="term" value="C:membrane"/>
    <property type="evidence" value="ECO:0007669"/>
    <property type="project" value="UniProtKB-SubCell"/>
</dbReference>
<evidence type="ECO:0000256" key="3">
    <source>
        <dbReference type="ARBA" id="ARBA00022989"/>
    </source>
</evidence>
<comment type="caution">
    <text evidence="6">The sequence shown here is derived from an EMBL/GenBank/DDBJ whole genome shotgun (WGS) entry which is preliminary data.</text>
</comment>
<evidence type="ECO:0000256" key="4">
    <source>
        <dbReference type="ARBA" id="ARBA00023136"/>
    </source>
</evidence>
<keyword evidence="4 5" id="KW-0472">Membrane</keyword>
<protein>
    <submittedName>
        <fullName evidence="6">Spec3 membrane protein</fullName>
    </submittedName>
</protein>
<evidence type="ECO:0000256" key="1">
    <source>
        <dbReference type="ARBA" id="ARBA00004141"/>
    </source>
</evidence>
<keyword evidence="3 5" id="KW-1133">Transmembrane helix</keyword>
<evidence type="ECO:0000313" key="7">
    <source>
        <dbReference type="Proteomes" id="UP000315496"/>
    </source>
</evidence>
<keyword evidence="2 5" id="KW-0812">Transmembrane</keyword>
<dbReference type="OrthoDB" id="361532at2759"/>
<dbReference type="Proteomes" id="UP000315496">
    <property type="component" value="Chromosome 3"/>
</dbReference>
<feature type="transmembrane region" description="Helical" evidence="5">
    <location>
        <begin position="89"/>
        <end position="109"/>
    </location>
</feature>
<dbReference type="PANTHER" id="PTHR21676:SF6">
    <property type="entry name" value="PROTEIN STUM"/>
    <property type="match status" value="1"/>
</dbReference>
<comment type="subcellular location">
    <subcellularLocation>
        <location evidence="1">Membrane</location>
        <topology evidence="1">Multi-pass membrane protein</topology>
    </subcellularLocation>
</comment>
<dbReference type="InterPro" id="IPR026673">
    <property type="entry name" value="SPEC3/Stum"/>
</dbReference>
<dbReference type="VEuPathDB" id="GiardiaDB:GMRT_12189"/>
<sequence length="142" mass="14849">MDSSLSPASETIPLAPPLEGGKAVCRECEPMLLPTYIKQCATPVVSLPSAIALLVVNIVLPGFGTLLSATTPTAVGNRANLIAMGLMQFFGAILIVPYAWGILFGIFLVNHSMVHRQDAELRTRSAVTGASPSSEVASKTSP</sequence>